<keyword evidence="2" id="KW-1185">Reference proteome</keyword>
<accession>A0ABS0L2Q9</accession>
<name>A0ABS0L2Q9_9BACT</name>
<gene>
    <name evidence="1" type="ORF">I5L79_12620</name>
</gene>
<dbReference type="EMBL" id="JADWYK010000007">
    <property type="protein sequence ID" value="MBG8554397.1"/>
    <property type="molecule type" value="Genomic_DNA"/>
</dbReference>
<proteinExistence type="predicted"/>
<dbReference type="Proteomes" id="UP000601099">
    <property type="component" value="Unassembled WGS sequence"/>
</dbReference>
<sequence length="80" mass="8634">MPETYAPALRPLAPSLPPQLSVGCGYQLVYRVPGTSAEFSFYGIVAGLLQREAREYLSLEAGQELPLAWLVAVNGQRLAA</sequence>
<comment type="caution">
    <text evidence="1">The sequence shown here is derived from an EMBL/GenBank/DDBJ whole genome shotgun (WGS) entry which is preliminary data.</text>
</comment>
<reference evidence="1 2" key="1">
    <citation type="submission" date="2020-11" db="EMBL/GenBank/DDBJ databases">
        <title>Hymenobacter sp.</title>
        <authorList>
            <person name="Kim M.K."/>
        </authorList>
    </citation>
    <scope>NUCLEOTIDE SEQUENCE [LARGE SCALE GENOMIC DNA]</scope>
    <source>
        <strain evidence="1 2">BT594</strain>
    </source>
</reference>
<organism evidence="1 2">
    <name type="scientific">Hymenobacter guriensis</name>
    <dbReference type="NCBI Taxonomy" id="2793065"/>
    <lineage>
        <taxon>Bacteria</taxon>
        <taxon>Pseudomonadati</taxon>
        <taxon>Bacteroidota</taxon>
        <taxon>Cytophagia</taxon>
        <taxon>Cytophagales</taxon>
        <taxon>Hymenobacteraceae</taxon>
        <taxon>Hymenobacter</taxon>
    </lineage>
</organism>
<evidence type="ECO:0000313" key="2">
    <source>
        <dbReference type="Proteomes" id="UP000601099"/>
    </source>
</evidence>
<dbReference type="RefSeq" id="WP_196955419.1">
    <property type="nucleotide sequence ID" value="NZ_JADWYK010000007.1"/>
</dbReference>
<protein>
    <submittedName>
        <fullName evidence="1">Uncharacterized protein</fullName>
    </submittedName>
</protein>
<evidence type="ECO:0000313" key="1">
    <source>
        <dbReference type="EMBL" id="MBG8554397.1"/>
    </source>
</evidence>